<proteinExistence type="predicted"/>
<gene>
    <name evidence="1" type="ORF">GCM10010448_42930</name>
</gene>
<dbReference type="Proteomes" id="UP001501532">
    <property type="component" value="Unassembled WGS sequence"/>
</dbReference>
<comment type="caution">
    <text evidence="1">The sequence shown here is derived from an EMBL/GenBank/DDBJ whole genome shotgun (WGS) entry which is preliminary data.</text>
</comment>
<organism evidence="1 2">
    <name type="scientific">Streptomyces glomeratus</name>
    <dbReference type="NCBI Taxonomy" id="284452"/>
    <lineage>
        <taxon>Bacteria</taxon>
        <taxon>Bacillati</taxon>
        <taxon>Actinomycetota</taxon>
        <taxon>Actinomycetes</taxon>
        <taxon>Kitasatosporales</taxon>
        <taxon>Streptomycetaceae</taxon>
        <taxon>Streptomyces</taxon>
    </lineage>
</organism>
<name>A0ABP6LUP6_9ACTN</name>
<evidence type="ECO:0008006" key="3">
    <source>
        <dbReference type="Google" id="ProtNLM"/>
    </source>
</evidence>
<keyword evidence="2" id="KW-1185">Reference proteome</keyword>
<reference evidence="2" key="1">
    <citation type="journal article" date="2019" name="Int. J. Syst. Evol. Microbiol.">
        <title>The Global Catalogue of Microorganisms (GCM) 10K type strain sequencing project: providing services to taxonomists for standard genome sequencing and annotation.</title>
        <authorList>
            <consortium name="The Broad Institute Genomics Platform"/>
            <consortium name="The Broad Institute Genome Sequencing Center for Infectious Disease"/>
            <person name="Wu L."/>
            <person name="Ma J."/>
        </authorList>
    </citation>
    <scope>NUCLEOTIDE SEQUENCE [LARGE SCALE GENOMIC DNA]</scope>
    <source>
        <strain evidence="2">JCM 9091</strain>
    </source>
</reference>
<evidence type="ECO:0000313" key="1">
    <source>
        <dbReference type="EMBL" id="GAA3054961.1"/>
    </source>
</evidence>
<accession>A0ABP6LUP6</accession>
<protein>
    <recommendedName>
        <fullName evidence="3">H repeat-associated protein N-terminal domain-containing protein</fullName>
    </recommendedName>
</protein>
<sequence length="73" mass="7653">MPAPGVATARKSRGCSRMYFSIAPCCQARSLLAVPQGARPGKAGDRWCEYEELLAAVVVTVSGSLGLGWLGQV</sequence>
<dbReference type="EMBL" id="BAAAUF010000040">
    <property type="protein sequence ID" value="GAA3054961.1"/>
    <property type="molecule type" value="Genomic_DNA"/>
</dbReference>
<evidence type="ECO:0000313" key="2">
    <source>
        <dbReference type="Proteomes" id="UP001501532"/>
    </source>
</evidence>